<reference evidence="1" key="1">
    <citation type="submission" date="2023-04" db="EMBL/GenBank/DDBJ databases">
        <title>A chromosome-level genome assembly of the parasitoid wasp Eretmocerus hayati.</title>
        <authorList>
            <person name="Zhong Y."/>
            <person name="Liu S."/>
            <person name="Liu Y."/>
        </authorList>
    </citation>
    <scope>NUCLEOTIDE SEQUENCE</scope>
    <source>
        <strain evidence="1">ZJU_SS_LIU_2023</strain>
    </source>
</reference>
<evidence type="ECO:0000313" key="1">
    <source>
        <dbReference type="EMBL" id="KAJ8683351.1"/>
    </source>
</evidence>
<proteinExistence type="predicted"/>
<comment type="caution">
    <text evidence="1">The sequence shown here is derived from an EMBL/GenBank/DDBJ whole genome shotgun (WGS) entry which is preliminary data.</text>
</comment>
<dbReference type="Proteomes" id="UP001239111">
    <property type="component" value="Chromosome 1"/>
</dbReference>
<evidence type="ECO:0000313" key="2">
    <source>
        <dbReference type="Proteomes" id="UP001239111"/>
    </source>
</evidence>
<organism evidence="1 2">
    <name type="scientific">Eretmocerus hayati</name>
    <dbReference type="NCBI Taxonomy" id="131215"/>
    <lineage>
        <taxon>Eukaryota</taxon>
        <taxon>Metazoa</taxon>
        <taxon>Ecdysozoa</taxon>
        <taxon>Arthropoda</taxon>
        <taxon>Hexapoda</taxon>
        <taxon>Insecta</taxon>
        <taxon>Pterygota</taxon>
        <taxon>Neoptera</taxon>
        <taxon>Endopterygota</taxon>
        <taxon>Hymenoptera</taxon>
        <taxon>Apocrita</taxon>
        <taxon>Proctotrupomorpha</taxon>
        <taxon>Chalcidoidea</taxon>
        <taxon>Aphelinidae</taxon>
        <taxon>Aphelininae</taxon>
        <taxon>Eretmocerus</taxon>
    </lineage>
</organism>
<gene>
    <name evidence="1" type="ORF">QAD02_019143</name>
</gene>
<accession>A0ACC2PKL2</accession>
<name>A0ACC2PKL2_9HYME</name>
<keyword evidence="2" id="KW-1185">Reference proteome</keyword>
<dbReference type="EMBL" id="CM056741">
    <property type="protein sequence ID" value="KAJ8683351.1"/>
    <property type="molecule type" value="Genomic_DNA"/>
</dbReference>
<sequence>MKYFLLEVVMISCFASFESLPRSNSKDATGTEHSSFVSLVKIHPRFHNTIQVLCSGVLISGKHVLTFAKCYPKAPLEDMMIYGGASDLTKCKAFEIKTWQNYSDWLSNKNNEVAPQIFDVAIITLSRSAEFADGMRPAILSFRTNKEAEGLKAKFFGWEGPRTLESSTLKLKYNNKLEILDDSTCQKLYARSRFHLKYANILCSSPALPLDSFDEGAPLFFENEMLLAVSWKTTYSKMGDNVNFHLNINFYSDFIKSVTA</sequence>
<protein>
    <submittedName>
        <fullName evidence="1">Uncharacterized protein</fullName>
    </submittedName>
</protein>